<gene>
    <name evidence="5" type="ORF">SAMN05216223_11286</name>
</gene>
<proteinExistence type="predicted"/>
<evidence type="ECO:0008006" key="7">
    <source>
        <dbReference type="Google" id="ProtNLM"/>
    </source>
</evidence>
<sequence length="311" mass="31769">MRARHGVAAAGVAGALALAAACTGSGGGAGPSPSTATTPPPGSPSVLTGKPGAAGKVLAVKIDNVGPARPATGLNDADLVYGIEVEGGLSRLMAVFDTNHLPAAVGPVRSARETDLQLLAQYNRPALAFSGAQSQLLPVIKADKSIVPVTGTGAFFRNPDRRAPHNEFLHTKGAADGAGIAKDIGLRFSAKAPAGGAAGTSATAAMPSARFSFTWNGTRYRVAMDGSASPWTTDNVIIQHVQVKESRFHSRTGFVPFSQTVGSGAATVLRDGKAYRAHWNRPSESAGTSYTLDGGAAATLHPGRTWIILEP</sequence>
<dbReference type="EMBL" id="FNVU01000012">
    <property type="protein sequence ID" value="SEG80715.1"/>
    <property type="molecule type" value="Genomic_DNA"/>
</dbReference>
<protein>
    <recommendedName>
        <fullName evidence="7">DUF3048 domain-containing protein</fullName>
    </recommendedName>
</protein>
<dbReference type="Gene3D" id="3.50.90.10">
    <property type="entry name" value="YerB-like"/>
    <property type="match status" value="1"/>
</dbReference>
<dbReference type="InterPro" id="IPR035328">
    <property type="entry name" value="DUF3048_C"/>
</dbReference>
<organism evidence="5 6">
    <name type="scientific">Actinacidiphila yanglinensis</name>
    <dbReference type="NCBI Taxonomy" id="310779"/>
    <lineage>
        <taxon>Bacteria</taxon>
        <taxon>Bacillati</taxon>
        <taxon>Actinomycetota</taxon>
        <taxon>Actinomycetes</taxon>
        <taxon>Kitasatosporales</taxon>
        <taxon>Streptomycetaceae</taxon>
        <taxon>Actinacidiphila</taxon>
    </lineage>
</organism>
<dbReference type="SUPFAM" id="SSF159774">
    <property type="entry name" value="YerB-like"/>
    <property type="match status" value="1"/>
</dbReference>
<feature type="domain" description="DUF3048" evidence="3">
    <location>
        <begin position="53"/>
        <end position="176"/>
    </location>
</feature>
<dbReference type="Pfam" id="PF17479">
    <property type="entry name" value="DUF3048_C"/>
    <property type="match status" value="1"/>
</dbReference>
<keyword evidence="6" id="KW-1185">Reference proteome</keyword>
<accession>A0A1H6D7K2</accession>
<keyword evidence="2" id="KW-0732">Signal</keyword>
<dbReference type="AlphaFoldDB" id="A0A1H6D7K2"/>
<dbReference type="Pfam" id="PF11258">
    <property type="entry name" value="DUF3048"/>
    <property type="match status" value="1"/>
</dbReference>
<dbReference type="Proteomes" id="UP000236754">
    <property type="component" value="Unassembled WGS sequence"/>
</dbReference>
<feature type="region of interest" description="Disordered" evidence="1">
    <location>
        <begin position="24"/>
        <end position="50"/>
    </location>
</feature>
<evidence type="ECO:0000313" key="6">
    <source>
        <dbReference type="Proteomes" id="UP000236754"/>
    </source>
</evidence>
<feature type="signal peptide" evidence="2">
    <location>
        <begin position="1"/>
        <end position="19"/>
    </location>
</feature>
<evidence type="ECO:0000256" key="2">
    <source>
        <dbReference type="SAM" id="SignalP"/>
    </source>
</evidence>
<dbReference type="InterPro" id="IPR021416">
    <property type="entry name" value="DUF3048_N"/>
</dbReference>
<feature type="domain" description="DUF3048" evidence="4">
    <location>
        <begin position="210"/>
        <end position="307"/>
    </location>
</feature>
<evidence type="ECO:0000313" key="5">
    <source>
        <dbReference type="EMBL" id="SEG80715.1"/>
    </source>
</evidence>
<feature type="chain" id="PRO_5039275470" description="DUF3048 domain-containing protein" evidence="2">
    <location>
        <begin position="20"/>
        <end position="311"/>
    </location>
</feature>
<evidence type="ECO:0000259" key="3">
    <source>
        <dbReference type="Pfam" id="PF11258"/>
    </source>
</evidence>
<dbReference type="RefSeq" id="WP_103888379.1">
    <property type="nucleotide sequence ID" value="NZ_FNVU01000012.1"/>
</dbReference>
<dbReference type="PROSITE" id="PS51257">
    <property type="entry name" value="PROKAR_LIPOPROTEIN"/>
    <property type="match status" value="1"/>
</dbReference>
<evidence type="ECO:0000256" key="1">
    <source>
        <dbReference type="SAM" id="MobiDB-lite"/>
    </source>
</evidence>
<reference evidence="5 6" key="1">
    <citation type="submission" date="2016-10" db="EMBL/GenBank/DDBJ databases">
        <authorList>
            <person name="de Groot N.N."/>
        </authorList>
    </citation>
    <scope>NUCLEOTIDE SEQUENCE [LARGE SCALE GENOMIC DNA]</scope>
    <source>
        <strain evidence="5 6">CGMCC 4.2023</strain>
    </source>
</reference>
<evidence type="ECO:0000259" key="4">
    <source>
        <dbReference type="Pfam" id="PF17479"/>
    </source>
</evidence>
<dbReference type="OrthoDB" id="9779102at2"/>
<dbReference type="InterPro" id="IPR023158">
    <property type="entry name" value="YerB-like_sf"/>
</dbReference>
<name>A0A1H6D7K2_9ACTN</name>